<evidence type="ECO:0000313" key="1">
    <source>
        <dbReference type="EMBL" id="QDP79730.1"/>
    </source>
</evidence>
<dbReference type="GeneID" id="80333575"/>
<dbReference type="EMBL" id="UGRY01000001">
    <property type="protein sequence ID" value="SUA49017.1"/>
    <property type="molecule type" value="Genomic_DNA"/>
</dbReference>
<dbReference type="KEGG" id="nod:FOH10_14420"/>
<evidence type="ECO:0000313" key="4">
    <source>
        <dbReference type="Proteomes" id="UP000317039"/>
    </source>
</evidence>
<dbReference type="Proteomes" id="UP000255467">
    <property type="component" value="Unassembled WGS sequence"/>
</dbReference>
<dbReference type="EMBL" id="CP041695">
    <property type="protein sequence ID" value="QDP79730.1"/>
    <property type="molecule type" value="Genomic_DNA"/>
</dbReference>
<dbReference type="AlphaFoldDB" id="A0A378X7M5"/>
<keyword evidence="3" id="KW-1185">Reference proteome</keyword>
<evidence type="ECO:0000313" key="2">
    <source>
        <dbReference type="EMBL" id="SUA49017.1"/>
    </source>
</evidence>
<proteinExistence type="predicted"/>
<dbReference type="RefSeq" id="WP_143981096.1">
    <property type="nucleotide sequence ID" value="NZ_CP041695.1"/>
</dbReference>
<dbReference type="Proteomes" id="UP000317039">
    <property type="component" value="Chromosome"/>
</dbReference>
<reference evidence="1 4" key="2">
    <citation type="submission" date="2019-07" db="EMBL/GenBank/DDBJ databases">
        <title>Complete Genome Sequence and Methylome Analysis of Nocardia otitidis-caviarum NEB252.</title>
        <authorList>
            <person name="Fomenkov A."/>
            <person name="Anton B.P."/>
            <person name="Vincze T."/>
            <person name="Roberts R.J."/>
        </authorList>
    </citation>
    <scope>NUCLEOTIDE SEQUENCE [LARGE SCALE GENOMIC DNA]</scope>
    <source>
        <strain evidence="1 4">NEB252</strain>
    </source>
</reference>
<name>A0A378X7M5_9NOCA</name>
<evidence type="ECO:0000313" key="3">
    <source>
        <dbReference type="Proteomes" id="UP000255467"/>
    </source>
</evidence>
<dbReference type="STRING" id="1406858.GCA_000710895_04046"/>
<organism evidence="2 3">
    <name type="scientific">Nocardia otitidiscaviarum</name>
    <dbReference type="NCBI Taxonomy" id="1823"/>
    <lineage>
        <taxon>Bacteria</taxon>
        <taxon>Bacillati</taxon>
        <taxon>Actinomycetota</taxon>
        <taxon>Actinomycetes</taxon>
        <taxon>Mycobacteriales</taxon>
        <taxon>Nocardiaceae</taxon>
        <taxon>Nocardia</taxon>
    </lineage>
</organism>
<accession>A0A378X7M5</accession>
<sequence>MNDPDRAPCPAWGEYHLARHALQAHQSCRFADCDHKARAFRALIAAFGVEVAEFTTLLDDALSTEPDPVGRFAATELSAD</sequence>
<gene>
    <name evidence="1" type="ORF">FOH10_14420</name>
    <name evidence="2" type="ORF">NCTC1934_00016</name>
</gene>
<reference evidence="2 3" key="1">
    <citation type="submission" date="2018-06" db="EMBL/GenBank/DDBJ databases">
        <authorList>
            <consortium name="Pathogen Informatics"/>
            <person name="Doyle S."/>
        </authorList>
    </citation>
    <scope>NUCLEOTIDE SEQUENCE [LARGE SCALE GENOMIC DNA]</scope>
    <source>
        <strain evidence="2 3">NCTC1934</strain>
    </source>
</reference>
<protein>
    <submittedName>
        <fullName evidence="2">Uncharacterized protein</fullName>
    </submittedName>
</protein>